<evidence type="ECO:0000256" key="2">
    <source>
        <dbReference type="ARBA" id="ARBA00022723"/>
    </source>
</evidence>
<dbReference type="EMBL" id="CP049865">
    <property type="protein sequence ID" value="QIK73463.1"/>
    <property type="molecule type" value="Genomic_DNA"/>
</dbReference>
<dbReference type="SUPFAM" id="SSF47240">
    <property type="entry name" value="Ferritin-like"/>
    <property type="match status" value="1"/>
</dbReference>
<dbReference type="InterPro" id="IPR009040">
    <property type="entry name" value="Ferritin-like_diiron"/>
</dbReference>
<feature type="binding site" evidence="5">
    <location>
        <position position="96"/>
    </location>
    <ligand>
        <name>Fe cation</name>
        <dbReference type="ChEBI" id="CHEBI:24875"/>
        <label>1</label>
    </ligand>
</feature>
<accession>A0A6G7Y9J2</accession>
<dbReference type="RefSeq" id="WP_166234532.1">
    <property type="nucleotide sequence ID" value="NZ_CP049865.1"/>
</dbReference>
<keyword evidence="9" id="KW-1185">Reference proteome</keyword>
<sequence length="171" mass="18570">MKLTDKLSHAFDQQITLELSAAVVYRQLSIAMGVADLPGLAQWLRAQSDEEVVHADKFITHVVDRQGSPKIGAIEAPKVKADATPQDVFAAALAHEEKVSEAIRNLYRLADAEGDLDSRPLLNWFLDEQIEEEATVGEILAQIKMVGDDGPGLLRLDAELGRRTGGGAEEA</sequence>
<feature type="binding site" evidence="5">
    <location>
        <position position="129"/>
    </location>
    <ligand>
        <name>Fe cation</name>
        <dbReference type="ChEBI" id="CHEBI:24875"/>
        <label>1</label>
    </ligand>
</feature>
<dbReference type="InterPro" id="IPR008331">
    <property type="entry name" value="Ferritin_DPS_dom"/>
</dbReference>
<dbReference type="PANTHER" id="PTHR11431">
    <property type="entry name" value="FERRITIN"/>
    <property type="match status" value="1"/>
</dbReference>
<dbReference type="AlphaFoldDB" id="A0A6G7Y9J2"/>
<keyword evidence="1 6" id="KW-0409">Iron storage</keyword>
<dbReference type="GO" id="GO:0008199">
    <property type="term" value="F:ferric iron binding"/>
    <property type="evidence" value="ECO:0007669"/>
    <property type="project" value="InterPro"/>
</dbReference>
<evidence type="ECO:0000256" key="1">
    <source>
        <dbReference type="ARBA" id="ARBA00022434"/>
    </source>
</evidence>
<dbReference type="GO" id="GO:0008198">
    <property type="term" value="F:ferrous iron binding"/>
    <property type="evidence" value="ECO:0007669"/>
    <property type="project" value="TreeGrafter"/>
</dbReference>
<name>A0A6G7Y9J2_9ACTN</name>
<dbReference type="InterPro" id="IPR012347">
    <property type="entry name" value="Ferritin-like"/>
</dbReference>
<gene>
    <name evidence="8" type="ORF">G7070_15845</name>
</gene>
<evidence type="ECO:0000313" key="8">
    <source>
        <dbReference type="EMBL" id="QIK73463.1"/>
    </source>
</evidence>
<dbReference type="PANTHER" id="PTHR11431:SF127">
    <property type="entry name" value="BACTERIAL NON-HEME FERRITIN"/>
    <property type="match status" value="1"/>
</dbReference>
<evidence type="ECO:0000313" key="9">
    <source>
        <dbReference type="Proteomes" id="UP000501058"/>
    </source>
</evidence>
<dbReference type="PROSITE" id="PS50905">
    <property type="entry name" value="FERRITIN_LIKE"/>
    <property type="match status" value="1"/>
</dbReference>
<evidence type="ECO:0000256" key="5">
    <source>
        <dbReference type="PIRSR" id="PIRSR601519-1"/>
    </source>
</evidence>
<dbReference type="GO" id="GO:0006879">
    <property type="term" value="P:intracellular iron ion homeostasis"/>
    <property type="evidence" value="ECO:0007669"/>
    <property type="project" value="UniProtKB-KW"/>
</dbReference>
<evidence type="ECO:0000256" key="6">
    <source>
        <dbReference type="RuleBase" id="RU361145"/>
    </source>
</evidence>
<dbReference type="GO" id="GO:0005829">
    <property type="term" value="C:cytosol"/>
    <property type="evidence" value="ECO:0007669"/>
    <property type="project" value="TreeGrafter"/>
</dbReference>
<organism evidence="8 9">
    <name type="scientific">Propioniciclava coleopterorum</name>
    <dbReference type="NCBI Taxonomy" id="2714937"/>
    <lineage>
        <taxon>Bacteria</taxon>
        <taxon>Bacillati</taxon>
        <taxon>Actinomycetota</taxon>
        <taxon>Actinomycetes</taxon>
        <taxon>Propionibacteriales</taxon>
        <taxon>Propionibacteriaceae</taxon>
        <taxon>Propioniciclava</taxon>
    </lineage>
</organism>
<dbReference type="InterPro" id="IPR009078">
    <property type="entry name" value="Ferritin-like_SF"/>
</dbReference>
<dbReference type="CDD" id="cd01055">
    <property type="entry name" value="Nonheme_Ferritin"/>
    <property type="match status" value="1"/>
</dbReference>
<feature type="binding site" evidence="5">
    <location>
        <position position="18"/>
    </location>
    <ligand>
        <name>Fe cation</name>
        <dbReference type="ChEBI" id="CHEBI:24875"/>
        <label>1</label>
    </ligand>
</feature>
<keyword evidence="3" id="KW-0560">Oxidoreductase</keyword>
<evidence type="ECO:0000256" key="3">
    <source>
        <dbReference type="ARBA" id="ARBA00023002"/>
    </source>
</evidence>
<protein>
    <recommendedName>
        <fullName evidence="6">Ferritin</fullName>
    </recommendedName>
</protein>
<dbReference type="Pfam" id="PF00210">
    <property type="entry name" value="Ferritin"/>
    <property type="match status" value="1"/>
</dbReference>
<feature type="binding site" evidence="5">
    <location>
        <position position="51"/>
    </location>
    <ligand>
        <name>Fe cation</name>
        <dbReference type="ChEBI" id="CHEBI:24875"/>
        <label>1</label>
    </ligand>
</feature>
<dbReference type="KEGG" id="prv:G7070_15845"/>
<feature type="binding site" evidence="5">
    <location>
        <position position="54"/>
    </location>
    <ligand>
        <name>Fe cation</name>
        <dbReference type="ChEBI" id="CHEBI:24875"/>
        <label>1</label>
    </ligand>
</feature>
<evidence type="ECO:0000256" key="4">
    <source>
        <dbReference type="ARBA" id="ARBA00023004"/>
    </source>
</evidence>
<evidence type="ECO:0000259" key="7">
    <source>
        <dbReference type="PROSITE" id="PS50905"/>
    </source>
</evidence>
<proteinExistence type="predicted"/>
<reference evidence="8 9" key="1">
    <citation type="submission" date="2020-03" db="EMBL/GenBank/DDBJ databases">
        <title>Propioniciclava sp. nov., isolated from Hydrophilus acuminatus.</title>
        <authorList>
            <person name="Hyun D.-W."/>
            <person name="Bae J.-W."/>
        </authorList>
    </citation>
    <scope>NUCLEOTIDE SEQUENCE [LARGE SCALE GENOMIC DNA]</scope>
    <source>
        <strain evidence="8 9">HDW11</strain>
    </source>
</reference>
<dbReference type="InterPro" id="IPR001519">
    <property type="entry name" value="Ferritin"/>
</dbReference>
<keyword evidence="2 5" id="KW-0479">Metal-binding</keyword>
<dbReference type="GO" id="GO:0004322">
    <property type="term" value="F:ferroxidase activity"/>
    <property type="evidence" value="ECO:0007669"/>
    <property type="project" value="TreeGrafter"/>
</dbReference>
<dbReference type="Proteomes" id="UP000501058">
    <property type="component" value="Chromosome"/>
</dbReference>
<dbReference type="Gene3D" id="1.20.1260.10">
    <property type="match status" value="1"/>
</dbReference>
<dbReference type="InterPro" id="IPR041719">
    <property type="entry name" value="Ferritin_prok"/>
</dbReference>
<dbReference type="GO" id="GO:0006826">
    <property type="term" value="P:iron ion transport"/>
    <property type="evidence" value="ECO:0007669"/>
    <property type="project" value="InterPro"/>
</dbReference>
<keyword evidence="4 5" id="KW-0408">Iron</keyword>
<feature type="domain" description="Ferritin-like diiron" evidence="7">
    <location>
        <begin position="1"/>
        <end position="147"/>
    </location>
</feature>